<dbReference type="EMBL" id="AFNU02000003">
    <property type="protein sequence ID" value="ERJ12929.1"/>
    <property type="molecule type" value="Genomic_DNA"/>
</dbReference>
<keyword evidence="7 8" id="KW-0472">Membrane</keyword>
<feature type="transmembrane region" description="Helical" evidence="8">
    <location>
        <begin position="235"/>
        <end position="253"/>
    </location>
</feature>
<dbReference type="AlphaFoldDB" id="F7PVA6"/>
<dbReference type="eggNOG" id="COG1682">
    <property type="taxonomic scope" value="Bacteria"/>
</dbReference>
<keyword evidence="4" id="KW-1003">Cell membrane</keyword>
<reference evidence="10 11" key="1">
    <citation type="journal article" date="2011" name="J. Bacteriol.">
        <title>Genome sequence of Haloplasma contractile, an unusual contractile bacterium from a deep-sea anoxic brine lake.</title>
        <authorList>
            <person name="Antunes A."/>
            <person name="Alam I."/>
            <person name="El Dorry H."/>
            <person name="Siam R."/>
            <person name="Robertson A."/>
            <person name="Bajic V.B."/>
            <person name="Stingl U."/>
        </authorList>
    </citation>
    <scope>NUCLEOTIDE SEQUENCE [LARGE SCALE GENOMIC DNA]</scope>
    <source>
        <strain evidence="10 11">SSD-17B</strain>
    </source>
</reference>
<evidence type="ECO:0000256" key="2">
    <source>
        <dbReference type="ARBA" id="ARBA00007783"/>
    </source>
</evidence>
<feature type="transmembrane region" description="Helical" evidence="8">
    <location>
        <begin position="35"/>
        <end position="55"/>
    </location>
</feature>
<feature type="transmembrane region" description="Helical" evidence="8">
    <location>
        <begin position="145"/>
        <end position="168"/>
    </location>
</feature>
<keyword evidence="5 8" id="KW-0812">Transmembrane</keyword>
<evidence type="ECO:0000256" key="7">
    <source>
        <dbReference type="ARBA" id="ARBA00023136"/>
    </source>
</evidence>
<dbReference type="OrthoDB" id="9794365at2"/>
<evidence type="ECO:0000256" key="8">
    <source>
        <dbReference type="SAM" id="Phobius"/>
    </source>
</evidence>
<evidence type="ECO:0000256" key="6">
    <source>
        <dbReference type="ARBA" id="ARBA00022989"/>
    </source>
</evidence>
<dbReference type="FunCoup" id="F7PVA6">
    <property type="interactions" value="229"/>
</dbReference>
<dbReference type="GO" id="GO:0005886">
    <property type="term" value="C:plasma membrane"/>
    <property type="evidence" value="ECO:0007669"/>
    <property type="project" value="UniProtKB-SubCell"/>
</dbReference>
<dbReference type="GO" id="GO:0015920">
    <property type="term" value="P:lipopolysaccharide transport"/>
    <property type="evidence" value="ECO:0007669"/>
    <property type="project" value="TreeGrafter"/>
</dbReference>
<evidence type="ECO:0000256" key="1">
    <source>
        <dbReference type="ARBA" id="ARBA00004651"/>
    </source>
</evidence>
<feature type="transmembrane region" description="Helical" evidence="8">
    <location>
        <begin position="67"/>
        <end position="87"/>
    </location>
</feature>
<dbReference type="STRING" id="1033810.HLPCO_001269"/>
<comment type="caution">
    <text evidence="10">The sequence shown here is derived from an EMBL/GenBank/DDBJ whole genome shotgun (WGS) entry which is preliminary data.</text>
</comment>
<dbReference type="PANTHER" id="PTHR30413">
    <property type="entry name" value="INNER MEMBRANE TRANSPORT PERMEASE"/>
    <property type="match status" value="1"/>
</dbReference>
<dbReference type="InterPro" id="IPR013525">
    <property type="entry name" value="ABC2_TM"/>
</dbReference>
<protein>
    <submittedName>
        <fullName evidence="10">Teichoic acid translocation permease protein TagG</fullName>
    </submittedName>
</protein>
<feature type="domain" description="ABC-2 type transporter transmembrane" evidence="9">
    <location>
        <begin position="21"/>
        <end position="221"/>
    </location>
</feature>
<keyword evidence="11" id="KW-1185">Reference proteome</keyword>
<name>F7PVA6_9MOLU</name>
<dbReference type="RefSeq" id="WP_008825658.1">
    <property type="nucleotide sequence ID" value="NZ_AFNU02000003.1"/>
</dbReference>
<evidence type="ECO:0000259" key="9">
    <source>
        <dbReference type="Pfam" id="PF01061"/>
    </source>
</evidence>
<gene>
    <name evidence="10" type="primary">tagG</name>
    <name evidence="10" type="ORF">HLPCO_001269</name>
</gene>
<feature type="transmembrane region" description="Helical" evidence="8">
    <location>
        <begin position="108"/>
        <end position="139"/>
    </location>
</feature>
<organism evidence="10 11">
    <name type="scientific">Haloplasma contractile SSD-17B</name>
    <dbReference type="NCBI Taxonomy" id="1033810"/>
    <lineage>
        <taxon>Bacteria</taxon>
        <taxon>Bacillati</taxon>
        <taxon>Mycoplasmatota</taxon>
        <taxon>Mollicutes</taxon>
        <taxon>Haloplasmatales</taxon>
        <taxon>Haloplasmataceae</taxon>
        <taxon>Haloplasma</taxon>
    </lineage>
</organism>
<evidence type="ECO:0000313" key="11">
    <source>
        <dbReference type="Proteomes" id="UP000005707"/>
    </source>
</evidence>
<evidence type="ECO:0000256" key="4">
    <source>
        <dbReference type="ARBA" id="ARBA00022475"/>
    </source>
</evidence>
<evidence type="ECO:0000313" key="10">
    <source>
        <dbReference type="EMBL" id="ERJ12929.1"/>
    </source>
</evidence>
<accession>F7PVA6</accession>
<proteinExistence type="inferred from homology"/>
<evidence type="ECO:0000256" key="5">
    <source>
        <dbReference type="ARBA" id="ARBA00022692"/>
    </source>
</evidence>
<dbReference type="GO" id="GO:0140359">
    <property type="term" value="F:ABC-type transporter activity"/>
    <property type="evidence" value="ECO:0007669"/>
    <property type="project" value="InterPro"/>
</dbReference>
<dbReference type="Proteomes" id="UP000005707">
    <property type="component" value="Unassembled WGS sequence"/>
</dbReference>
<reference evidence="10 11" key="2">
    <citation type="journal article" date="2013" name="PLoS ONE">
        <title>INDIGO - INtegrated Data Warehouse of MIcrobial GenOmes with Examples from the Red Sea Extremophiles.</title>
        <authorList>
            <person name="Alam I."/>
            <person name="Antunes A."/>
            <person name="Kamau A.A."/>
            <person name="Ba Alawi W."/>
            <person name="Kalkatawi M."/>
            <person name="Stingl U."/>
            <person name="Bajic V.B."/>
        </authorList>
    </citation>
    <scope>NUCLEOTIDE SEQUENCE [LARGE SCALE GENOMIC DNA]</scope>
    <source>
        <strain evidence="10 11">SSD-17B</strain>
    </source>
</reference>
<dbReference type="PANTHER" id="PTHR30413:SF10">
    <property type="entry name" value="CAPSULE POLYSACCHARIDE EXPORT INNER-MEMBRANE PROTEIN CTRC"/>
    <property type="match status" value="1"/>
</dbReference>
<sequence>MNNVYQFIKDHIKFMNIILRLAKFDYIVMFRDNELGMIWSFFNPLIQILTYYVVFGTGLRGAYTAEYPYFLWLISGIVPWFFISPTINKGSRSIVSKLKHVAKMNVKISIFPTITIVSNFYGHLMMLLITVIIAFLYGHTPSVMLFYYLFATLVFLIALNSLAASLIALVNDLANLISPILRLNFWFLPIVWNISALDENVRFLLQLNPIFYLVNGYRASIIGEGIPYLIPYYDLYFWSITLFLLYLGCNLLYRYRYVFYENI</sequence>
<evidence type="ECO:0000256" key="3">
    <source>
        <dbReference type="ARBA" id="ARBA00022448"/>
    </source>
</evidence>
<comment type="similarity">
    <text evidence="2">Belongs to the ABC-2 integral membrane protein family.</text>
</comment>
<dbReference type="Pfam" id="PF01061">
    <property type="entry name" value="ABC2_membrane"/>
    <property type="match status" value="1"/>
</dbReference>
<keyword evidence="6 8" id="KW-1133">Transmembrane helix</keyword>
<dbReference type="InParanoid" id="F7PVA6"/>
<keyword evidence="3" id="KW-0813">Transport</keyword>
<comment type="subcellular location">
    <subcellularLocation>
        <location evidence="1">Cell membrane</location>
        <topology evidence="1">Multi-pass membrane protein</topology>
    </subcellularLocation>
</comment>
<feature type="transmembrane region" description="Helical" evidence="8">
    <location>
        <begin position="180"/>
        <end position="197"/>
    </location>
</feature>